<dbReference type="KEGG" id="btrm:SAMEA390648700495"/>
<feature type="region of interest" description="Disordered" evidence="1">
    <location>
        <begin position="125"/>
        <end position="153"/>
    </location>
</feature>
<organism evidence="2 3">
    <name type="scientific">Bordetella trematum</name>
    <dbReference type="NCBI Taxonomy" id="123899"/>
    <lineage>
        <taxon>Bacteria</taxon>
        <taxon>Pseudomonadati</taxon>
        <taxon>Pseudomonadota</taxon>
        <taxon>Betaproteobacteria</taxon>
        <taxon>Burkholderiales</taxon>
        <taxon>Alcaligenaceae</taxon>
        <taxon>Bordetella</taxon>
    </lineage>
</organism>
<feature type="compositionally biased region" description="Polar residues" evidence="1">
    <location>
        <begin position="144"/>
        <end position="153"/>
    </location>
</feature>
<keyword evidence="2" id="KW-0489">Methyltransferase</keyword>
<accession>A0A157RM14</accession>
<keyword evidence="2" id="KW-0282">Flagellum</keyword>
<evidence type="ECO:0000313" key="3">
    <source>
        <dbReference type="Proteomes" id="UP000076825"/>
    </source>
</evidence>
<dbReference type="eggNOG" id="COG0727">
    <property type="taxonomic scope" value="Bacteria"/>
</dbReference>
<name>A0A157RM14_9BORD</name>
<dbReference type="EMBL" id="LT546645">
    <property type="protein sequence ID" value="SAI66911.1"/>
    <property type="molecule type" value="Genomic_DNA"/>
</dbReference>
<dbReference type="AlphaFoldDB" id="A0A157RM14"/>
<keyword evidence="3" id="KW-1185">Reference proteome</keyword>
<dbReference type="GO" id="GO:0032259">
    <property type="term" value="P:methylation"/>
    <property type="evidence" value="ECO:0007669"/>
    <property type="project" value="UniProtKB-KW"/>
</dbReference>
<protein>
    <submittedName>
        <fullName evidence="2">Flagellin N-methylase</fullName>
    </submittedName>
</protein>
<keyword evidence="2" id="KW-0966">Cell projection</keyword>
<dbReference type="InterPro" id="IPR005358">
    <property type="entry name" value="Puta_zinc/iron-chelating_dom"/>
</dbReference>
<dbReference type="PATRIC" id="fig|123899.6.peg.478"/>
<dbReference type="STRING" id="123899.SAMEA3906487_00495"/>
<evidence type="ECO:0000256" key="1">
    <source>
        <dbReference type="SAM" id="MobiDB-lite"/>
    </source>
</evidence>
<dbReference type="Proteomes" id="UP000076825">
    <property type="component" value="Chromosome 1"/>
</dbReference>
<dbReference type="GeneID" id="56588095"/>
<dbReference type="Pfam" id="PF03692">
    <property type="entry name" value="CxxCxxCC"/>
    <property type="match status" value="1"/>
</dbReference>
<keyword evidence="2" id="KW-0969">Cilium</keyword>
<dbReference type="RefSeq" id="WP_025517104.1">
    <property type="nucleotide sequence ID" value="NZ_CP016340.1"/>
</dbReference>
<dbReference type="OrthoDB" id="196483at2"/>
<proteinExistence type="predicted"/>
<dbReference type="GO" id="GO:0008168">
    <property type="term" value="F:methyltransferase activity"/>
    <property type="evidence" value="ECO:0007669"/>
    <property type="project" value="UniProtKB-KW"/>
</dbReference>
<reference evidence="2 3" key="1">
    <citation type="submission" date="2016-04" db="EMBL/GenBank/DDBJ databases">
        <authorList>
            <consortium name="Pathogen Informatics"/>
        </authorList>
    </citation>
    <scope>NUCLEOTIDE SEQUENCE [LARGE SCALE GENOMIC DNA]</scope>
    <source>
        <strain evidence="2 3">H044680328</strain>
    </source>
</reference>
<evidence type="ECO:0000313" key="2">
    <source>
        <dbReference type="EMBL" id="SAI66911.1"/>
    </source>
</evidence>
<keyword evidence="2" id="KW-0808">Transferase</keyword>
<gene>
    <name evidence="2" type="ORF">SAMEA3906487_00495</name>
</gene>
<sequence length="153" mass="16370">MTRLTPDPVSLISLADLTGQPDSNPCLNCGACCAHFRVSFYFGEVDGANGGTVPEALVTPVNAYRVCMKGTEQGGQRCVALRGELGQPGIHCAIYALRPTPCREFDIWQPDGSPNPDCQRLRMQLGLPALPRRPEAENDPQGPGTPSDQPHAA</sequence>